<reference evidence="2 3" key="1">
    <citation type="submission" date="2021-09" db="EMBL/GenBank/DDBJ databases">
        <title>Genomic insights and catalytic innovation underlie evolution of tropane alkaloids biosynthesis.</title>
        <authorList>
            <person name="Wang Y.-J."/>
            <person name="Tian T."/>
            <person name="Huang J.-P."/>
            <person name="Huang S.-X."/>
        </authorList>
    </citation>
    <scope>NUCLEOTIDE SEQUENCE [LARGE SCALE GENOMIC DNA]</scope>
    <source>
        <strain evidence="2">KIB-2018</strain>
        <tissue evidence="2">Leaf</tissue>
    </source>
</reference>
<protein>
    <submittedName>
        <fullName evidence="2">Uncharacterized protein</fullName>
    </submittedName>
</protein>
<sequence length="266" mass="28072">MGHSPISCSQRSQSAGEGPPPSAGDGVTPSDPKSAGDPGVVESLEGTEQRSDDVTSNGYGPWTNVQRRRPRAKVTRQLQITGTAPSTNTRTSGLRFAALDEAGAEDSTPFGPQEVRPQLPAHRLGQRVSFSSAHGPGLLKPQAGPSRPATQPQCSTRRSKGKTVQSTSPVPQDLGQTSGGPTPLVALTPLIQLQPTTAERNIVVVISSHSEMICDSQLMAATTLGPEERPHSMEGIEALELEEGPPTSYLWPPLTTRWHPAGQSTL</sequence>
<organism evidence="2 3">
    <name type="scientific">Erythroxylum novogranatense</name>
    <dbReference type="NCBI Taxonomy" id="1862640"/>
    <lineage>
        <taxon>Eukaryota</taxon>
        <taxon>Viridiplantae</taxon>
        <taxon>Streptophyta</taxon>
        <taxon>Embryophyta</taxon>
        <taxon>Tracheophyta</taxon>
        <taxon>Spermatophyta</taxon>
        <taxon>Magnoliopsida</taxon>
        <taxon>eudicotyledons</taxon>
        <taxon>Gunneridae</taxon>
        <taxon>Pentapetalae</taxon>
        <taxon>rosids</taxon>
        <taxon>fabids</taxon>
        <taxon>Malpighiales</taxon>
        <taxon>Erythroxylaceae</taxon>
        <taxon>Erythroxylum</taxon>
    </lineage>
</organism>
<evidence type="ECO:0000313" key="3">
    <source>
        <dbReference type="Proteomes" id="UP001159364"/>
    </source>
</evidence>
<dbReference type="AlphaFoldDB" id="A0AAV8U4K0"/>
<evidence type="ECO:0000313" key="2">
    <source>
        <dbReference type="EMBL" id="KAJ8774237.1"/>
    </source>
</evidence>
<dbReference type="Proteomes" id="UP001159364">
    <property type="component" value="Linkage Group LG01"/>
</dbReference>
<feature type="region of interest" description="Disordered" evidence="1">
    <location>
        <begin position="131"/>
        <end position="181"/>
    </location>
</feature>
<dbReference type="EMBL" id="JAIWQS010000001">
    <property type="protein sequence ID" value="KAJ8774237.1"/>
    <property type="molecule type" value="Genomic_DNA"/>
</dbReference>
<gene>
    <name evidence="2" type="ORF">K2173_009668</name>
</gene>
<keyword evidence="3" id="KW-1185">Reference proteome</keyword>
<proteinExistence type="predicted"/>
<comment type="caution">
    <text evidence="2">The sequence shown here is derived from an EMBL/GenBank/DDBJ whole genome shotgun (WGS) entry which is preliminary data.</text>
</comment>
<feature type="compositionally biased region" description="Polar residues" evidence="1">
    <location>
        <begin position="76"/>
        <end position="92"/>
    </location>
</feature>
<feature type="region of interest" description="Disordered" evidence="1">
    <location>
        <begin position="1"/>
        <end position="116"/>
    </location>
</feature>
<evidence type="ECO:0000256" key="1">
    <source>
        <dbReference type="SAM" id="MobiDB-lite"/>
    </source>
</evidence>
<name>A0AAV8U4K0_9ROSI</name>
<feature type="compositionally biased region" description="Polar residues" evidence="1">
    <location>
        <begin position="148"/>
        <end position="180"/>
    </location>
</feature>
<accession>A0AAV8U4K0</accession>
<feature type="compositionally biased region" description="Polar residues" evidence="1">
    <location>
        <begin position="1"/>
        <end position="15"/>
    </location>
</feature>